<evidence type="ECO:0000259" key="5">
    <source>
        <dbReference type="PROSITE" id="PS51900"/>
    </source>
</evidence>
<dbReference type="SUPFAM" id="SSF56349">
    <property type="entry name" value="DNA breaking-rejoining enzymes"/>
    <property type="match status" value="1"/>
</dbReference>
<dbReference type="EMBL" id="CP021081">
    <property type="protein sequence ID" value="ASN80488.1"/>
    <property type="molecule type" value="Genomic_DNA"/>
</dbReference>
<dbReference type="PROSITE" id="PS51900">
    <property type="entry name" value="CB"/>
    <property type="match status" value="1"/>
</dbReference>
<dbReference type="InterPro" id="IPR013762">
    <property type="entry name" value="Integrase-like_cat_sf"/>
</dbReference>
<feature type="domain" description="Core-binding (CB)" evidence="5">
    <location>
        <begin position="1"/>
        <end position="79"/>
    </location>
</feature>
<dbReference type="RefSeq" id="WP_081426028.1">
    <property type="nucleotide sequence ID" value="NZ_CP021081.1"/>
</dbReference>
<feature type="domain" description="Tyr recombinase" evidence="4">
    <location>
        <begin position="100"/>
        <end position="250"/>
    </location>
</feature>
<dbReference type="InterPro" id="IPR002104">
    <property type="entry name" value="Integrase_catalytic"/>
</dbReference>
<dbReference type="Gene3D" id="1.10.443.10">
    <property type="entry name" value="Intergrase catalytic core"/>
    <property type="match status" value="1"/>
</dbReference>
<dbReference type="InterPro" id="IPR044068">
    <property type="entry name" value="CB"/>
</dbReference>
<evidence type="ECO:0000313" key="7">
    <source>
        <dbReference type="Proteomes" id="UP000259030"/>
    </source>
</evidence>
<dbReference type="AlphaFoldDB" id="A0A221SV19"/>
<dbReference type="KEGG" id="dfc:DFI_05235"/>
<proteinExistence type="predicted"/>
<evidence type="ECO:0000256" key="1">
    <source>
        <dbReference type="ARBA" id="ARBA00023125"/>
    </source>
</evidence>
<dbReference type="Pfam" id="PF00589">
    <property type="entry name" value="Phage_integrase"/>
    <property type="match status" value="1"/>
</dbReference>
<dbReference type="InterPro" id="IPR010998">
    <property type="entry name" value="Integrase_recombinase_N"/>
</dbReference>
<organism evidence="6 7">
    <name type="scientific">Deinococcus ficus</name>
    <dbReference type="NCBI Taxonomy" id="317577"/>
    <lineage>
        <taxon>Bacteria</taxon>
        <taxon>Thermotogati</taxon>
        <taxon>Deinococcota</taxon>
        <taxon>Deinococci</taxon>
        <taxon>Deinococcales</taxon>
        <taxon>Deinococcaceae</taxon>
        <taxon>Deinococcus</taxon>
    </lineage>
</organism>
<dbReference type="InterPro" id="IPR050090">
    <property type="entry name" value="Tyrosine_recombinase_XerCD"/>
</dbReference>
<evidence type="ECO:0008006" key="8">
    <source>
        <dbReference type="Google" id="ProtNLM"/>
    </source>
</evidence>
<evidence type="ECO:0000259" key="4">
    <source>
        <dbReference type="PROSITE" id="PS51898"/>
    </source>
</evidence>
<accession>A0A221SV19</accession>
<gene>
    <name evidence="6" type="ORF">DFI_05235</name>
</gene>
<dbReference type="CDD" id="cd00397">
    <property type="entry name" value="DNA_BRE_C"/>
    <property type="match status" value="1"/>
</dbReference>
<evidence type="ECO:0000256" key="3">
    <source>
        <dbReference type="PROSITE-ProRule" id="PRU01248"/>
    </source>
</evidence>
<keyword evidence="2" id="KW-0233">DNA recombination</keyword>
<sequence>MNIRDAIEAFLLDHRARGSRPRTLEWHRYTLSYLLRDSQDAEVATLTVFVINQALAREVKPNTLANYERSLRAFCAWLVGVELLAKDPFKGRKRAKQVFEPKRVLTPQEISLLFQAAKADRRWRYRNPALLAVFLDSGLRASEVARLSLGDVDWETGVLKVEGKTGPGTVAIGRQTLRLLKRYVSHERKARCTTLFVHAGKPLSQPSLTRWARRLGVRVPQLRFQPICKSQRTSARLFQAGKFVRGPATK</sequence>
<dbReference type="InterPro" id="IPR011010">
    <property type="entry name" value="DNA_brk_join_enz"/>
</dbReference>
<name>A0A221SV19_9DEIO</name>
<keyword evidence="7" id="KW-1185">Reference proteome</keyword>
<dbReference type="GO" id="GO:0015074">
    <property type="term" value="P:DNA integration"/>
    <property type="evidence" value="ECO:0007669"/>
    <property type="project" value="InterPro"/>
</dbReference>
<dbReference type="Proteomes" id="UP000259030">
    <property type="component" value="Chromosome"/>
</dbReference>
<evidence type="ECO:0000256" key="2">
    <source>
        <dbReference type="ARBA" id="ARBA00023172"/>
    </source>
</evidence>
<dbReference type="GO" id="GO:0006310">
    <property type="term" value="P:DNA recombination"/>
    <property type="evidence" value="ECO:0007669"/>
    <property type="project" value="UniProtKB-KW"/>
</dbReference>
<dbReference type="PANTHER" id="PTHR30349">
    <property type="entry name" value="PHAGE INTEGRASE-RELATED"/>
    <property type="match status" value="1"/>
</dbReference>
<dbReference type="GO" id="GO:0003677">
    <property type="term" value="F:DNA binding"/>
    <property type="evidence" value="ECO:0007669"/>
    <property type="project" value="UniProtKB-UniRule"/>
</dbReference>
<protein>
    <recommendedName>
        <fullName evidence="8">Integrase</fullName>
    </recommendedName>
</protein>
<evidence type="ECO:0000313" key="6">
    <source>
        <dbReference type="EMBL" id="ASN80488.1"/>
    </source>
</evidence>
<keyword evidence="1 3" id="KW-0238">DNA-binding</keyword>
<reference evidence="6 7" key="1">
    <citation type="submission" date="2017-05" db="EMBL/GenBank/DDBJ databases">
        <title>The complete genome sequence of Deinococcus ficus isolated from the rhizosphere of the Ficus religiosa L. in Taiwan.</title>
        <authorList>
            <person name="Wu K.-M."/>
            <person name="Liao T.-L."/>
            <person name="Liu Y.-M."/>
            <person name="Young C.-C."/>
            <person name="Tsai S.-F."/>
        </authorList>
    </citation>
    <scope>NUCLEOTIDE SEQUENCE [LARGE SCALE GENOMIC DNA]</scope>
    <source>
        <strain evidence="6 7">CC-FR2-10</strain>
    </source>
</reference>
<dbReference type="Gene3D" id="1.10.150.130">
    <property type="match status" value="1"/>
</dbReference>
<dbReference type="PROSITE" id="PS51898">
    <property type="entry name" value="TYR_RECOMBINASE"/>
    <property type="match status" value="1"/>
</dbReference>